<dbReference type="Proteomes" id="UP000271624">
    <property type="component" value="Unassembled WGS sequence"/>
</dbReference>
<reference evidence="1" key="1">
    <citation type="submission" date="2018-12" db="EMBL/GenBank/DDBJ databases">
        <authorList>
            <person name="Will S."/>
            <person name="Neumann-Schaal M."/>
            <person name="Henke P."/>
        </authorList>
    </citation>
    <scope>NUCLEOTIDE SEQUENCE</scope>
    <source>
        <strain evidence="1">PCC 7102</strain>
    </source>
</reference>
<gene>
    <name evidence="1" type="ORF">DSM106972_049470</name>
</gene>
<dbReference type="RefSeq" id="WP_127083282.1">
    <property type="nucleotide sequence ID" value="NZ_RSCL01000012.1"/>
</dbReference>
<accession>A0A3S1ALQ5</accession>
<name>A0A3S1ALQ5_9CYAN</name>
<keyword evidence="2" id="KW-1185">Reference proteome</keyword>
<organism evidence="1 2">
    <name type="scientific">Dulcicalothrix desertica PCC 7102</name>
    <dbReference type="NCBI Taxonomy" id="232991"/>
    <lineage>
        <taxon>Bacteria</taxon>
        <taxon>Bacillati</taxon>
        <taxon>Cyanobacteriota</taxon>
        <taxon>Cyanophyceae</taxon>
        <taxon>Nostocales</taxon>
        <taxon>Calotrichaceae</taxon>
        <taxon>Dulcicalothrix</taxon>
    </lineage>
</organism>
<evidence type="ECO:0000313" key="1">
    <source>
        <dbReference type="EMBL" id="RUT04033.1"/>
    </source>
</evidence>
<evidence type="ECO:0000313" key="2">
    <source>
        <dbReference type="Proteomes" id="UP000271624"/>
    </source>
</evidence>
<comment type="caution">
    <text evidence="1">The sequence shown here is derived from an EMBL/GenBank/DDBJ whole genome shotgun (WGS) entry which is preliminary data.</text>
</comment>
<dbReference type="EMBL" id="RSCL01000012">
    <property type="protein sequence ID" value="RUT04033.1"/>
    <property type="molecule type" value="Genomic_DNA"/>
</dbReference>
<reference evidence="1" key="2">
    <citation type="journal article" date="2019" name="Genome Biol. Evol.">
        <title>Day and night: Metabolic profiles and evolutionary relationships of six axenic non-marine cyanobacteria.</title>
        <authorList>
            <person name="Will S.E."/>
            <person name="Henke P."/>
            <person name="Boedeker C."/>
            <person name="Huang S."/>
            <person name="Brinkmann H."/>
            <person name="Rohde M."/>
            <person name="Jarek M."/>
            <person name="Friedl T."/>
            <person name="Seufert S."/>
            <person name="Schumacher M."/>
            <person name="Overmann J."/>
            <person name="Neumann-Schaal M."/>
            <person name="Petersen J."/>
        </authorList>
    </citation>
    <scope>NUCLEOTIDE SEQUENCE [LARGE SCALE GENOMIC DNA]</scope>
    <source>
        <strain evidence="1">PCC 7102</strain>
    </source>
</reference>
<sequence length="75" mass="8644">MTDLNLSYDYCTGWDNPNDAFFWIAVMQNPYMPEPHCYGASISFQSEDALLLIERMKGKIGAAAKEEILKIWNEH</sequence>
<dbReference type="OrthoDB" id="516216at2"/>
<dbReference type="AlphaFoldDB" id="A0A3S1ALQ5"/>
<protein>
    <submittedName>
        <fullName evidence="1">Uncharacterized protein</fullName>
    </submittedName>
</protein>
<proteinExistence type="predicted"/>